<gene>
    <name evidence="2" type="ORF">Fot_56152</name>
</gene>
<keyword evidence="3" id="KW-1185">Reference proteome</keyword>
<dbReference type="InterPro" id="IPR037690">
    <property type="entry name" value="FAM204A"/>
</dbReference>
<protein>
    <submittedName>
        <fullName evidence="2">Uncharacterized protein</fullName>
    </submittedName>
</protein>
<sequence length="143" mass="16020">MESGRDREEDDDERREASIASAASLRPNFKPKSGVTPSQLSKFQELHRRRLQLKARSKIKKKPKGLVDRVGKSHGKGVNCKECTDENPSKSIANSSVSSTENSLGHTSSLEQGKAAANHASKERQKLYWGLDAKERWERKSNM</sequence>
<reference evidence="3" key="1">
    <citation type="submission" date="2024-07" db="EMBL/GenBank/DDBJ databases">
        <title>Two chromosome-level genome assemblies of Korean endemic species Abeliophyllum distichum and Forsythia ovata (Oleaceae).</title>
        <authorList>
            <person name="Jang H."/>
        </authorList>
    </citation>
    <scope>NUCLEOTIDE SEQUENCE [LARGE SCALE GENOMIC DNA]</scope>
</reference>
<dbReference type="PANTHER" id="PTHR14386:SF2">
    <property type="entry name" value="PROTEIN FAM204A"/>
    <property type="match status" value="1"/>
</dbReference>
<organism evidence="2 3">
    <name type="scientific">Forsythia ovata</name>
    <dbReference type="NCBI Taxonomy" id="205694"/>
    <lineage>
        <taxon>Eukaryota</taxon>
        <taxon>Viridiplantae</taxon>
        <taxon>Streptophyta</taxon>
        <taxon>Embryophyta</taxon>
        <taxon>Tracheophyta</taxon>
        <taxon>Spermatophyta</taxon>
        <taxon>Magnoliopsida</taxon>
        <taxon>eudicotyledons</taxon>
        <taxon>Gunneridae</taxon>
        <taxon>Pentapetalae</taxon>
        <taxon>asterids</taxon>
        <taxon>lamiids</taxon>
        <taxon>Lamiales</taxon>
        <taxon>Oleaceae</taxon>
        <taxon>Forsythieae</taxon>
        <taxon>Forsythia</taxon>
    </lineage>
</organism>
<feature type="compositionally biased region" description="Basic residues" evidence="1">
    <location>
        <begin position="47"/>
        <end position="64"/>
    </location>
</feature>
<feature type="compositionally biased region" description="Polar residues" evidence="1">
    <location>
        <begin position="89"/>
        <end position="111"/>
    </location>
</feature>
<feature type="region of interest" description="Disordered" evidence="1">
    <location>
        <begin position="1"/>
        <end position="143"/>
    </location>
</feature>
<proteinExistence type="predicted"/>
<comment type="caution">
    <text evidence="2">The sequence shown here is derived from an EMBL/GenBank/DDBJ whole genome shotgun (WGS) entry which is preliminary data.</text>
</comment>
<feature type="compositionally biased region" description="Basic and acidic residues" evidence="1">
    <location>
        <begin position="120"/>
        <end position="143"/>
    </location>
</feature>
<name>A0ABD1P190_9LAMI</name>
<accession>A0ABD1P190</accession>
<dbReference type="Proteomes" id="UP001604277">
    <property type="component" value="Unassembled WGS sequence"/>
</dbReference>
<evidence type="ECO:0000313" key="2">
    <source>
        <dbReference type="EMBL" id="KAL2457633.1"/>
    </source>
</evidence>
<dbReference type="EMBL" id="JBFOLJ010000038">
    <property type="protein sequence ID" value="KAL2457633.1"/>
    <property type="molecule type" value="Genomic_DNA"/>
</dbReference>
<dbReference type="AlphaFoldDB" id="A0ABD1P190"/>
<evidence type="ECO:0000256" key="1">
    <source>
        <dbReference type="SAM" id="MobiDB-lite"/>
    </source>
</evidence>
<dbReference type="PANTHER" id="PTHR14386">
    <property type="entry name" value="PROTEIN FAM204A"/>
    <property type="match status" value="1"/>
</dbReference>
<evidence type="ECO:0000313" key="3">
    <source>
        <dbReference type="Proteomes" id="UP001604277"/>
    </source>
</evidence>